<dbReference type="AlphaFoldDB" id="A0A7C0Y9W2"/>
<comment type="caution">
    <text evidence="15">The sequence shown here is derived from an EMBL/GenBank/DDBJ whole genome shotgun (WGS) entry which is preliminary data.</text>
</comment>
<dbReference type="NCBIfam" id="TIGR00398">
    <property type="entry name" value="metG"/>
    <property type="match status" value="1"/>
</dbReference>
<evidence type="ECO:0000256" key="13">
    <source>
        <dbReference type="HAMAP-Rule" id="MF_01228"/>
    </source>
</evidence>
<evidence type="ECO:0000256" key="6">
    <source>
        <dbReference type="ARBA" id="ARBA00022598"/>
    </source>
</evidence>
<dbReference type="Gene3D" id="1.10.730.10">
    <property type="entry name" value="Isoleucyl-tRNA Synthetase, Domain 1"/>
    <property type="match status" value="1"/>
</dbReference>
<keyword evidence="4 13" id="KW-0963">Cytoplasm</keyword>
<comment type="caution">
    <text evidence="13">Lacks conserved residue(s) required for the propagation of feature annotation.</text>
</comment>
<evidence type="ECO:0000256" key="7">
    <source>
        <dbReference type="ARBA" id="ARBA00022741"/>
    </source>
</evidence>
<dbReference type="NCBIfam" id="TIGR00399">
    <property type="entry name" value="metG_C_term"/>
    <property type="match status" value="1"/>
</dbReference>
<comment type="similarity">
    <text evidence="13">Belongs to the class-I aminoacyl-tRNA synthetase family. MetG type 2A subfamily.</text>
</comment>
<dbReference type="Proteomes" id="UP000885690">
    <property type="component" value="Unassembled WGS sequence"/>
</dbReference>
<protein>
    <recommendedName>
        <fullName evidence="13">Methionine--tRNA ligase</fullName>
        <ecNumber evidence="13">6.1.1.10</ecNumber>
    </recommendedName>
    <alternativeName>
        <fullName evidence="13">Methionyl-tRNA synthetase</fullName>
        <shortName evidence="13">MetRS</shortName>
    </alternativeName>
</protein>
<comment type="cofactor">
    <cofactor evidence="13">
        <name>Zn(2+)</name>
        <dbReference type="ChEBI" id="CHEBI:29105"/>
    </cofactor>
    <text evidence="13">Binds 1 zinc ion per subunit.</text>
</comment>
<evidence type="ECO:0000256" key="8">
    <source>
        <dbReference type="ARBA" id="ARBA00022840"/>
    </source>
</evidence>
<dbReference type="HAMAP" id="MF_01228">
    <property type="entry name" value="Met_tRNA_synth_type2"/>
    <property type="match status" value="1"/>
</dbReference>
<dbReference type="CDD" id="cd00814">
    <property type="entry name" value="MetRS_core"/>
    <property type="match status" value="1"/>
</dbReference>
<dbReference type="Gene3D" id="3.40.50.620">
    <property type="entry name" value="HUPs"/>
    <property type="match status" value="1"/>
</dbReference>
<dbReference type="InterPro" id="IPR041872">
    <property type="entry name" value="Anticodon_Met"/>
</dbReference>
<keyword evidence="9 13" id="KW-0694">RNA-binding</keyword>
<evidence type="ECO:0000256" key="4">
    <source>
        <dbReference type="ARBA" id="ARBA00022490"/>
    </source>
</evidence>
<dbReference type="Gene3D" id="2.170.220.10">
    <property type="match status" value="1"/>
</dbReference>
<feature type="binding site" evidence="13">
    <location>
        <position position="147"/>
    </location>
    <ligand>
        <name>Zn(2+)</name>
        <dbReference type="ChEBI" id="CHEBI:29105"/>
    </ligand>
</feature>
<dbReference type="Pfam" id="PF08264">
    <property type="entry name" value="Anticodon_1"/>
    <property type="match status" value="1"/>
</dbReference>
<dbReference type="SUPFAM" id="SSF47323">
    <property type="entry name" value="Anticodon-binding domain of a subclass of class I aminoacyl-tRNA synthetases"/>
    <property type="match status" value="1"/>
</dbReference>
<comment type="catalytic activity">
    <reaction evidence="12 13">
        <text>tRNA(Met) + L-methionine + ATP = L-methionyl-tRNA(Met) + AMP + diphosphate</text>
        <dbReference type="Rhea" id="RHEA:13481"/>
        <dbReference type="Rhea" id="RHEA-COMP:9667"/>
        <dbReference type="Rhea" id="RHEA-COMP:9698"/>
        <dbReference type="ChEBI" id="CHEBI:30616"/>
        <dbReference type="ChEBI" id="CHEBI:33019"/>
        <dbReference type="ChEBI" id="CHEBI:57844"/>
        <dbReference type="ChEBI" id="CHEBI:78442"/>
        <dbReference type="ChEBI" id="CHEBI:78530"/>
        <dbReference type="ChEBI" id="CHEBI:456215"/>
        <dbReference type="EC" id="6.1.1.10"/>
    </reaction>
</comment>
<proteinExistence type="inferred from homology"/>
<keyword evidence="7 13" id="KW-0547">Nucleotide-binding</keyword>
<reference evidence="15" key="1">
    <citation type="journal article" date="2020" name="mSystems">
        <title>Genome- and Community-Level Interaction Insights into Carbon Utilization and Element Cycling Functions of Hydrothermarchaeota in Hydrothermal Sediment.</title>
        <authorList>
            <person name="Zhou Z."/>
            <person name="Liu Y."/>
            <person name="Xu W."/>
            <person name="Pan J."/>
            <person name="Luo Z.H."/>
            <person name="Li M."/>
        </authorList>
    </citation>
    <scope>NUCLEOTIDE SEQUENCE [LARGE SCALE GENOMIC DNA]</scope>
    <source>
        <strain evidence="15">HyVt-115</strain>
    </source>
</reference>
<dbReference type="InterPro" id="IPR004495">
    <property type="entry name" value="Met-tRNA-synth_bsu_C"/>
</dbReference>
<feature type="domain" description="TRNA-binding" evidence="14">
    <location>
        <begin position="531"/>
        <end position="631"/>
    </location>
</feature>
<dbReference type="PANTHER" id="PTHR43326:SF1">
    <property type="entry name" value="METHIONINE--TRNA LIGASE, MITOCHONDRIAL"/>
    <property type="match status" value="1"/>
</dbReference>
<comment type="subunit">
    <text evidence="3 13">Homodimer.</text>
</comment>
<evidence type="ECO:0000256" key="12">
    <source>
        <dbReference type="ARBA" id="ARBA00047364"/>
    </source>
</evidence>
<evidence type="ECO:0000256" key="1">
    <source>
        <dbReference type="ARBA" id="ARBA00003314"/>
    </source>
</evidence>
<name>A0A7C0Y9W2_9BACT</name>
<dbReference type="InterPro" id="IPR014729">
    <property type="entry name" value="Rossmann-like_a/b/a_fold"/>
</dbReference>
<dbReference type="GO" id="GO:0004825">
    <property type="term" value="F:methionine-tRNA ligase activity"/>
    <property type="evidence" value="ECO:0007669"/>
    <property type="project" value="UniProtKB-UniRule"/>
</dbReference>
<dbReference type="SUPFAM" id="SSF52374">
    <property type="entry name" value="Nucleotidylyl transferase"/>
    <property type="match status" value="1"/>
</dbReference>
<keyword evidence="5 13" id="KW-0820">tRNA-binding</keyword>
<evidence type="ECO:0000256" key="11">
    <source>
        <dbReference type="ARBA" id="ARBA00023146"/>
    </source>
</evidence>
<dbReference type="CDD" id="cd02800">
    <property type="entry name" value="tRNA_bind_EcMetRS_like"/>
    <property type="match status" value="1"/>
</dbReference>
<evidence type="ECO:0000313" key="15">
    <source>
        <dbReference type="EMBL" id="HDD53597.1"/>
    </source>
</evidence>
<dbReference type="GO" id="GO:0046872">
    <property type="term" value="F:metal ion binding"/>
    <property type="evidence" value="ECO:0007669"/>
    <property type="project" value="UniProtKB-KW"/>
</dbReference>
<dbReference type="InterPro" id="IPR033911">
    <property type="entry name" value="MetRS_core"/>
</dbReference>
<dbReference type="InterPro" id="IPR014758">
    <property type="entry name" value="Met-tRNA_synth"/>
</dbReference>
<dbReference type="EC" id="6.1.1.10" evidence="13"/>
<comment type="function">
    <text evidence="1 13">Is required not only for elongation of protein synthesis but also for the initiation of all mRNA translation through initiator tRNA(fMet) aminoacylation.</text>
</comment>
<dbReference type="FunFam" id="2.170.220.10:FF:000002">
    <property type="entry name" value="Methionine--tRNA ligase"/>
    <property type="match status" value="1"/>
</dbReference>
<keyword evidence="13" id="KW-0862">Zinc</keyword>
<dbReference type="SUPFAM" id="SSF50249">
    <property type="entry name" value="Nucleic acid-binding proteins"/>
    <property type="match status" value="1"/>
</dbReference>
<dbReference type="GO" id="GO:0005524">
    <property type="term" value="F:ATP binding"/>
    <property type="evidence" value="ECO:0007669"/>
    <property type="project" value="UniProtKB-UniRule"/>
</dbReference>
<dbReference type="InterPro" id="IPR023457">
    <property type="entry name" value="Met-tRNA_synth_2"/>
</dbReference>
<dbReference type="FunFam" id="2.40.50.140:FF:000042">
    <property type="entry name" value="Methionine--tRNA ligase"/>
    <property type="match status" value="1"/>
</dbReference>
<evidence type="ECO:0000256" key="9">
    <source>
        <dbReference type="ARBA" id="ARBA00022884"/>
    </source>
</evidence>
<dbReference type="InterPro" id="IPR013155">
    <property type="entry name" value="M/V/L/I-tRNA-synth_anticd-bd"/>
</dbReference>
<dbReference type="GO" id="GO:0000049">
    <property type="term" value="F:tRNA binding"/>
    <property type="evidence" value="ECO:0007669"/>
    <property type="project" value="UniProtKB-UniRule"/>
</dbReference>
<dbReference type="PRINTS" id="PR01041">
    <property type="entry name" value="TRNASYNTHMET"/>
</dbReference>
<comment type="subcellular location">
    <subcellularLocation>
        <location evidence="2 13">Cytoplasm</location>
    </subcellularLocation>
</comment>
<dbReference type="PANTHER" id="PTHR43326">
    <property type="entry name" value="METHIONYL-TRNA SYNTHETASE"/>
    <property type="match status" value="1"/>
</dbReference>
<organism evidence="15">
    <name type="scientific">Thermosulfidibacter takaii</name>
    <dbReference type="NCBI Taxonomy" id="412593"/>
    <lineage>
        <taxon>Bacteria</taxon>
        <taxon>Pseudomonadati</taxon>
        <taxon>Thermosulfidibacterota</taxon>
        <taxon>Thermosulfidibacteria</taxon>
        <taxon>Thermosulfidibacterales</taxon>
        <taxon>Thermosulfidibacteraceae</taxon>
    </lineage>
</organism>
<gene>
    <name evidence="13 15" type="primary">metG</name>
    <name evidence="15" type="ORF">ENF32_05985</name>
</gene>
<dbReference type="FunFam" id="1.10.730.10:FF:000026">
    <property type="entry name" value="Methionine--tRNA ligase"/>
    <property type="match status" value="1"/>
</dbReference>
<feature type="short sequence motif" description="'HIGH' region" evidence="13">
    <location>
        <begin position="11"/>
        <end position="21"/>
    </location>
</feature>
<dbReference type="InterPro" id="IPR015413">
    <property type="entry name" value="Methionyl/Leucyl_tRNA_Synth"/>
</dbReference>
<keyword evidence="8 13" id="KW-0067">ATP-binding</keyword>
<dbReference type="GO" id="GO:0005737">
    <property type="term" value="C:cytoplasm"/>
    <property type="evidence" value="ECO:0007669"/>
    <property type="project" value="UniProtKB-SubCell"/>
</dbReference>
<evidence type="ECO:0000256" key="10">
    <source>
        <dbReference type="ARBA" id="ARBA00022917"/>
    </source>
</evidence>
<keyword evidence="10 13" id="KW-0648">Protein biosynthesis</keyword>
<dbReference type="EMBL" id="DQWS01000225">
    <property type="protein sequence ID" value="HDD53597.1"/>
    <property type="molecule type" value="Genomic_DNA"/>
</dbReference>
<dbReference type="GO" id="GO:0006431">
    <property type="term" value="P:methionyl-tRNA aminoacylation"/>
    <property type="evidence" value="ECO:0007669"/>
    <property type="project" value="UniProtKB-UniRule"/>
</dbReference>
<sequence>MRKFYVTTPIYYVNDVPHIGHAYTTVAADVMARYKRLCGYKTFFLTGTDEHGQKVEKAANGQGMEPRELADRVVVRFKELWEKLNISYDHFVRTTDDYHEKAVQELFKLIQEKGDIYLGEYEGWYCTPCETFWSEGQQSEGNLCPDCGRPTERVKEPSYFFRLSKYQDALLKFYEEHPDFVLPESRMNEIVSFVKMGLKDLSISRTTFKWGIPVPGDPEHVIYVWFDALFNYVSAAGYGWNQERFETFWPADLHIIGKDILRFHAIYWPAFLMSAGLPLPKRVFAHGWWTVEGQKMSKSLRNVVDPHRLMEEYGTDALRYFLLREVPFGLDGDFSHRAMAHRINADLANDLGNLLYRSLTMVLKYFKGQVPHPSAGGGELEELAQAVVKDLEDLMDQQAFNRALERTWDLVKGTNKYIDSSAPWALAKEKRKEELATVIYNILEGCRIIALLISPFMPEKAQEMWNQLGVEGEIEKASIEDAAWGGLKPDSQVKKGKPLFPRLDEKAIVEKIERELATFQEPKEEEITIDEFAKMKLVVAQVLRAEKVPKSKKLIKLLVDTGADRRTVVAGIGEHYQPQDLVGKKVVIVTNLKPVKLMGVESRGMILAAAWEDGMKVLEVPSDAPTGAEVR</sequence>
<evidence type="ECO:0000256" key="3">
    <source>
        <dbReference type="ARBA" id="ARBA00011738"/>
    </source>
</evidence>
<keyword evidence="11 13" id="KW-0030">Aminoacyl-tRNA synthetase</keyword>
<dbReference type="CDD" id="cd07957">
    <property type="entry name" value="Anticodon_Ia_Met"/>
    <property type="match status" value="1"/>
</dbReference>
<keyword evidence="6 13" id="KW-0436">Ligase</keyword>
<keyword evidence="13" id="KW-0479">Metal-binding</keyword>
<feature type="binding site" evidence="13">
    <location>
        <position position="144"/>
    </location>
    <ligand>
        <name>Zn(2+)</name>
        <dbReference type="ChEBI" id="CHEBI:29105"/>
    </ligand>
</feature>
<feature type="binding site" evidence="13">
    <location>
        <position position="129"/>
    </location>
    <ligand>
        <name>Zn(2+)</name>
        <dbReference type="ChEBI" id="CHEBI:29105"/>
    </ligand>
</feature>
<accession>A0A7C0Y9W2</accession>
<dbReference type="PROSITE" id="PS50886">
    <property type="entry name" value="TRBD"/>
    <property type="match status" value="1"/>
</dbReference>
<dbReference type="NCBIfam" id="NF008900">
    <property type="entry name" value="PRK12267.1"/>
    <property type="match status" value="1"/>
</dbReference>
<dbReference type="InterPro" id="IPR009080">
    <property type="entry name" value="tRNAsynth_Ia_anticodon-bd"/>
</dbReference>
<evidence type="ECO:0000259" key="14">
    <source>
        <dbReference type="PROSITE" id="PS50886"/>
    </source>
</evidence>
<dbReference type="InterPro" id="IPR012340">
    <property type="entry name" value="NA-bd_OB-fold"/>
</dbReference>
<dbReference type="Pfam" id="PF09334">
    <property type="entry name" value="tRNA-synt_1g"/>
    <property type="match status" value="1"/>
</dbReference>
<feature type="short sequence motif" description="'KMSKS' region" evidence="13">
    <location>
        <begin position="295"/>
        <end position="299"/>
    </location>
</feature>
<dbReference type="InterPro" id="IPR002547">
    <property type="entry name" value="tRNA-bd_dom"/>
</dbReference>
<evidence type="ECO:0000256" key="2">
    <source>
        <dbReference type="ARBA" id="ARBA00004496"/>
    </source>
</evidence>
<feature type="binding site" evidence="13">
    <location>
        <position position="126"/>
    </location>
    <ligand>
        <name>Zn(2+)</name>
        <dbReference type="ChEBI" id="CHEBI:29105"/>
    </ligand>
</feature>
<evidence type="ECO:0000256" key="5">
    <source>
        <dbReference type="ARBA" id="ARBA00022555"/>
    </source>
</evidence>
<dbReference type="Pfam" id="PF01588">
    <property type="entry name" value="tRNA_bind"/>
    <property type="match status" value="1"/>
</dbReference>
<dbReference type="Gene3D" id="2.40.50.140">
    <property type="entry name" value="Nucleic acid-binding proteins"/>
    <property type="match status" value="1"/>
</dbReference>